<keyword evidence="10" id="KW-1185">Reference proteome</keyword>
<feature type="region of interest" description="Disordered" evidence="7">
    <location>
        <begin position="437"/>
        <end position="483"/>
    </location>
</feature>
<dbReference type="Proteomes" id="UP001583280">
    <property type="component" value="Unassembled WGS sequence"/>
</dbReference>
<dbReference type="InterPro" id="IPR036864">
    <property type="entry name" value="Zn2-C6_fun-type_DNA-bd_sf"/>
</dbReference>
<evidence type="ECO:0000256" key="7">
    <source>
        <dbReference type="SAM" id="MobiDB-lite"/>
    </source>
</evidence>
<feature type="region of interest" description="Disordered" evidence="7">
    <location>
        <begin position="259"/>
        <end position="417"/>
    </location>
</feature>
<dbReference type="Gene3D" id="4.10.240.10">
    <property type="entry name" value="Zn(2)-C6 fungal-type DNA-binding domain"/>
    <property type="match status" value="1"/>
</dbReference>
<evidence type="ECO:0000256" key="6">
    <source>
        <dbReference type="ARBA" id="ARBA00023242"/>
    </source>
</evidence>
<name>A0ABR3ZMP7_9PEZI</name>
<dbReference type="EMBL" id="JAWDJO010000004">
    <property type="protein sequence ID" value="KAL1901685.1"/>
    <property type="molecule type" value="Genomic_DNA"/>
</dbReference>
<dbReference type="CDD" id="cd00067">
    <property type="entry name" value="GAL4"/>
    <property type="match status" value="1"/>
</dbReference>
<evidence type="ECO:0000259" key="8">
    <source>
        <dbReference type="PROSITE" id="PS50048"/>
    </source>
</evidence>
<feature type="compositionally biased region" description="Polar residues" evidence="7">
    <location>
        <begin position="34"/>
        <end position="50"/>
    </location>
</feature>
<keyword evidence="4" id="KW-0238">DNA-binding</keyword>
<accession>A0ABR3ZMP7</accession>
<sequence>MAPLPPSTSAVYTTSAYSTHPQTAVSPYLPYQSGLPQTHNGSQPPSQQSYGAPAPSHHQQHQHQRIETTQAQSASPSMAHLSSQQHHQALPQHHQSHHMSQRPPVTYSMSAPYQPPINAYAFTSAVSHDNYRRADPTSGGLPSMRTLDHSGLPAAPMGHTPGMMLMGSHHEMGYYNPAHGMIGNPYGMSPDILGRYSMTHDPRFMPRNPKKEIKRRTKTGCMTCRKRRIKCDETHPTCNNCKKSKRECLGYDPIFKQQAQGQPAPHLHNGQSQPQQPSSIKNMSSPSSEHSQQLSQPQLPSPLAQHQPQSQASSQQGQQPHSRPSSQASPLSMPRSLSSSVAPSVSNSMASSGVQSSSNGPLFGHQVQSQHHSQSHHQLAGIPSTQSMSYKNTPSMCVSSSYSTPNSTVVNSSGYDTQSPTTAYDYSASIDPALQSGAGTNGSVNGGGNHVSHGGSGVGSNMGAQPRPGLGMSMYSSSEHIPQPRMVEHLPHIPTA</sequence>
<feature type="domain" description="Zn(2)-C6 fungal-type" evidence="8">
    <location>
        <begin position="220"/>
        <end position="248"/>
    </location>
</feature>
<dbReference type="SMART" id="SM00066">
    <property type="entry name" value="GAL4"/>
    <property type="match status" value="1"/>
</dbReference>
<feature type="compositionally biased region" description="Low complexity" evidence="7">
    <location>
        <begin position="79"/>
        <end position="93"/>
    </location>
</feature>
<feature type="compositionally biased region" description="Polar residues" evidence="7">
    <location>
        <begin position="67"/>
        <end position="76"/>
    </location>
</feature>
<reference evidence="9 10" key="1">
    <citation type="journal article" date="2024" name="IMA Fungus">
        <title>IMA Genome - F19 : A genome assembly and annotation guide to empower mycologists, including annotated draft genome sequences of Ceratocystis pirilliformis, Diaporthe australafricana, Fusarium ophioides, Paecilomyces lecythidis, and Sporothrix stenoceras.</title>
        <authorList>
            <person name="Aylward J."/>
            <person name="Wilson A.M."/>
            <person name="Visagie C.M."/>
            <person name="Spraker J."/>
            <person name="Barnes I."/>
            <person name="Buitendag C."/>
            <person name="Ceriani C."/>
            <person name="Del Mar Angel L."/>
            <person name="du Plessis D."/>
            <person name="Fuchs T."/>
            <person name="Gasser K."/>
            <person name="Kramer D."/>
            <person name="Li W."/>
            <person name="Munsamy K."/>
            <person name="Piso A."/>
            <person name="Price J.L."/>
            <person name="Sonnekus B."/>
            <person name="Thomas C."/>
            <person name="van der Nest A."/>
            <person name="van Dijk A."/>
            <person name="van Heerden A."/>
            <person name="van Vuuren N."/>
            <person name="Yilmaz N."/>
            <person name="Duong T.A."/>
            <person name="van der Merwe N.A."/>
            <person name="Wingfield M.J."/>
            <person name="Wingfield B.D."/>
        </authorList>
    </citation>
    <scope>NUCLEOTIDE SEQUENCE [LARGE SCALE GENOMIC DNA]</scope>
    <source>
        <strain evidence="9 10">CMW 12675</strain>
    </source>
</reference>
<dbReference type="InterPro" id="IPR001138">
    <property type="entry name" value="Zn2Cys6_DnaBD"/>
</dbReference>
<dbReference type="SUPFAM" id="SSF57701">
    <property type="entry name" value="Zn2/Cys6 DNA-binding domain"/>
    <property type="match status" value="1"/>
</dbReference>
<organism evidence="9 10">
    <name type="scientific">Ceratocystis pirilliformis</name>
    <dbReference type="NCBI Taxonomy" id="259994"/>
    <lineage>
        <taxon>Eukaryota</taxon>
        <taxon>Fungi</taxon>
        <taxon>Dikarya</taxon>
        <taxon>Ascomycota</taxon>
        <taxon>Pezizomycotina</taxon>
        <taxon>Sordariomycetes</taxon>
        <taxon>Hypocreomycetidae</taxon>
        <taxon>Microascales</taxon>
        <taxon>Ceratocystidaceae</taxon>
        <taxon>Ceratocystis</taxon>
    </lineage>
</organism>
<feature type="region of interest" description="Disordered" evidence="7">
    <location>
        <begin position="25"/>
        <end position="111"/>
    </location>
</feature>
<evidence type="ECO:0000256" key="5">
    <source>
        <dbReference type="ARBA" id="ARBA00023163"/>
    </source>
</evidence>
<dbReference type="PANTHER" id="PTHR36206:SF13">
    <property type="entry name" value="TRANSCRIPTIONAL REGULATORY PROTEIN MOC3"/>
    <property type="match status" value="1"/>
</dbReference>
<feature type="compositionally biased region" description="Low complexity" evidence="7">
    <location>
        <begin position="278"/>
        <end position="322"/>
    </location>
</feature>
<evidence type="ECO:0000256" key="3">
    <source>
        <dbReference type="ARBA" id="ARBA00023015"/>
    </source>
</evidence>
<evidence type="ECO:0000313" key="10">
    <source>
        <dbReference type="Proteomes" id="UP001583280"/>
    </source>
</evidence>
<keyword evidence="1" id="KW-0479">Metal-binding</keyword>
<feature type="compositionally biased region" description="Polar residues" evidence="7">
    <location>
        <begin position="383"/>
        <end position="417"/>
    </location>
</feature>
<evidence type="ECO:0000256" key="1">
    <source>
        <dbReference type="ARBA" id="ARBA00022723"/>
    </source>
</evidence>
<feature type="compositionally biased region" description="Gly residues" evidence="7">
    <location>
        <begin position="444"/>
        <end position="460"/>
    </location>
</feature>
<evidence type="ECO:0000256" key="2">
    <source>
        <dbReference type="ARBA" id="ARBA00022833"/>
    </source>
</evidence>
<keyword evidence="5" id="KW-0804">Transcription</keyword>
<feature type="compositionally biased region" description="Low complexity" evidence="7">
    <location>
        <begin position="329"/>
        <end position="378"/>
    </location>
</feature>
<dbReference type="InterPro" id="IPR052360">
    <property type="entry name" value="Transcr_Regulatory_Proteins"/>
</dbReference>
<keyword evidence="2" id="KW-0862">Zinc</keyword>
<keyword evidence="6" id="KW-0539">Nucleus</keyword>
<evidence type="ECO:0000256" key="4">
    <source>
        <dbReference type="ARBA" id="ARBA00023125"/>
    </source>
</evidence>
<proteinExistence type="predicted"/>
<comment type="caution">
    <text evidence="9">The sequence shown here is derived from an EMBL/GenBank/DDBJ whole genome shotgun (WGS) entry which is preliminary data.</text>
</comment>
<protein>
    <recommendedName>
        <fullName evidence="8">Zn(2)-C6 fungal-type domain-containing protein</fullName>
    </recommendedName>
</protein>
<dbReference type="Pfam" id="PF00172">
    <property type="entry name" value="Zn_clus"/>
    <property type="match status" value="1"/>
</dbReference>
<gene>
    <name evidence="9" type="ORF">Cpir12675_000376</name>
</gene>
<keyword evidence="3" id="KW-0805">Transcription regulation</keyword>
<dbReference type="PANTHER" id="PTHR36206">
    <property type="entry name" value="ASPERCRYPTIN BIOSYNTHESIS CLUSTER-SPECIFIC TRANSCRIPTION REGULATOR ATNN-RELATED"/>
    <property type="match status" value="1"/>
</dbReference>
<dbReference type="PROSITE" id="PS50048">
    <property type="entry name" value="ZN2_CY6_FUNGAL_2"/>
    <property type="match status" value="1"/>
</dbReference>
<evidence type="ECO:0000313" key="9">
    <source>
        <dbReference type="EMBL" id="KAL1901685.1"/>
    </source>
</evidence>
<dbReference type="PROSITE" id="PS00463">
    <property type="entry name" value="ZN2_CY6_FUNGAL_1"/>
    <property type="match status" value="1"/>
</dbReference>